<name>A0A6N1VDL4_9HYPH</name>
<sequence>MKDLTGKPIHEHGEKLTREIGNGLRDVGKEAEKLGKKTIKEIGNAGEDLRILVEEGKCGGDICDALDAVVVYAEATIEDAAKSIERAAKRIEEGKFIDAIWHLGADPLNDAQENAAEAAARSSVLRAVGQVAAGAYGGPAGAAAYSAWLAYHATDGDLGLALRAGIIAGATAFAMAEISDVEGVDVIQDVTIDETIQRAVMSGAISGMAVAAAGGDQADIENAVTAGMTMAVIRDGYKELTTTNLEDNLKASTGEPYCLAADPNSGLDCLPPPEAYVRRADGSISYRGGKPEIDVTRLDAQRPHVGMFAETPDDPAFALTETSEFMEGISKVPGMNAMAVGHDILDSNYNRIADIPLNDTTMATLEMAVRVGTIAPSVVLTYEGAGYRVHEMIREEIAKSARPDGKGSTPIPPDSFTVGSNGSDPNAPAEKGAPVAKEPSSRTIVTDKPAVEIRNLVCKSQRAESAVFMETHIDLASVEPYGRICSIYRRKDSGWRSIWHAHYQTAFCIRKFNDIALRAVDRGMRCVFSVGLRYGDGETVADLAANTAQ</sequence>
<gene>
    <name evidence="2" type="ORF">HTY61_11345</name>
</gene>
<proteinExistence type="predicted"/>
<protein>
    <submittedName>
        <fullName evidence="2">Uncharacterized protein</fullName>
    </submittedName>
</protein>
<dbReference type="AlphaFoldDB" id="A0A6N1VDL4"/>
<feature type="region of interest" description="Disordered" evidence="1">
    <location>
        <begin position="399"/>
        <end position="443"/>
    </location>
</feature>
<dbReference type="KEGG" id="orm:HTY61_11345"/>
<organism evidence="2 3">
    <name type="scientific">Oricola thermophila</name>
    <dbReference type="NCBI Taxonomy" id="2742145"/>
    <lineage>
        <taxon>Bacteria</taxon>
        <taxon>Pseudomonadati</taxon>
        <taxon>Pseudomonadota</taxon>
        <taxon>Alphaproteobacteria</taxon>
        <taxon>Hyphomicrobiales</taxon>
        <taxon>Ahrensiaceae</taxon>
        <taxon>Oricola</taxon>
    </lineage>
</organism>
<reference evidence="2 3" key="1">
    <citation type="submission" date="2020-06" db="EMBL/GenBank/DDBJ databases">
        <title>Oricola thermophila sp. nov. isolated from a tidal sediments.</title>
        <authorList>
            <person name="Kwon K.K."/>
            <person name="Yang S.-H."/>
            <person name="Park M.-J."/>
        </authorList>
    </citation>
    <scope>NUCLEOTIDE SEQUENCE [LARGE SCALE GENOMIC DNA]</scope>
    <source>
        <strain evidence="2 3">MEBiC13590</strain>
    </source>
</reference>
<keyword evidence="3" id="KW-1185">Reference proteome</keyword>
<dbReference type="Proteomes" id="UP000509367">
    <property type="component" value="Chromosome"/>
</dbReference>
<evidence type="ECO:0000313" key="3">
    <source>
        <dbReference type="Proteomes" id="UP000509367"/>
    </source>
</evidence>
<evidence type="ECO:0000256" key="1">
    <source>
        <dbReference type="SAM" id="MobiDB-lite"/>
    </source>
</evidence>
<accession>A0A6N1VDL4</accession>
<dbReference type="EMBL" id="CP054836">
    <property type="protein sequence ID" value="QKV19000.1"/>
    <property type="molecule type" value="Genomic_DNA"/>
</dbReference>
<evidence type="ECO:0000313" key="2">
    <source>
        <dbReference type="EMBL" id="QKV19000.1"/>
    </source>
</evidence>